<sequence length="239" mass="26011">MATHTLITTPAAKANEQRLNSKAKFIKLYRDAEARATVSAGGLAFQAEDRLSLNAMRVALGYDFTQAADAVTVDAKDYARHWQRFQHWANQIAKGLIRVAPEAAEIADRTHKNARVTKDTAKRSKAATATQAAKDVGQKEQPQVVSAGKGEALHQLGMIFTNREEAEAHLQEVVYGLARLGMDDMDALVPSIQAKLMKAKSDLELEAKAQAVVTVLERSGSNNIEATKILELAMSLMPS</sequence>
<name>A0A7H0XFZ5_9CAUD</name>
<dbReference type="Proteomes" id="UP000516415">
    <property type="component" value="Segment"/>
</dbReference>
<dbReference type="EMBL" id="MT740307">
    <property type="protein sequence ID" value="QNR53935.1"/>
    <property type="molecule type" value="Genomic_DNA"/>
</dbReference>
<evidence type="ECO:0000313" key="1">
    <source>
        <dbReference type="EMBL" id="QNR53935.1"/>
    </source>
</evidence>
<reference evidence="1 2" key="1">
    <citation type="submission" date="2020-07" db="EMBL/GenBank/DDBJ databases">
        <authorList>
            <person name="Martino G."/>
            <person name="Holtappels D."/>
            <person name="Wagemans J."/>
            <person name="Lavigne R."/>
            <person name="Turina M."/>
            <person name="Ciuffo M."/>
        </authorList>
    </citation>
    <scope>NUCLEOTIDE SEQUENCE [LARGE SCALE GENOMIC DNA]</scope>
</reference>
<proteinExistence type="predicted"/>
<accession>A0A7H0XFZ5</accession>
<protein>
    <submittedName>
        <fullName evidence="1">Uncharacterized protein</fullName>
    </submittedName>
</protein>
<organism evidence="1 2">
    <name type="scientific">Pseudomonas phage phiK7A1</name>
    <dbReference type="NCBI Taxonomy" id="2759194"/>
    <lineage>
        <taxon>Viruses</taxon>
        <taxon>Duplodnaviria</taxon>
        <taxon>Heunggongvirae</taxon>
        <taxon>Uroviricota</taxon>
        <taxon>Caudoviricetes</taxon>
        <taxon>Vandenendeviridae</taxon>
        <taxon>Gorskivirinae</taxon>
        <taxon>Torinovirus</taxon>
        <taxon>Torinovirus K7A1</taxon>
    </lineage>
</organism>
<keyword evidence="2" id="KW-1185">Reference proteome</keyword>
<evidence type="ECO:0000313" key="2">
    <source>
        <dbReference type="Proteomes" id="UP000516415"/>
    </source>
</evidence>
<gene>
    <name evidence="1" type="ORF">phiK7A1_147</name>
</gene>